<dbReference type="EMBL" id="OZ034821">
    <property type="protein sequence ID" value="CAL1407433.1"/>
    <property type="molecule type" value="Genomic_DNA"/>
</dbReference>
<protein>
    <submittedName>
        <fullName evidence="1">Uncharacterized protein</fullName>
    </submittedName>
</protein>
<gene>
    <name evidence="1" type="ORF">LTRI10_LOCUS47099</name>
</gene>
<dbReference type="Proteomes" id="UP001497516">
    <property type="component" value="Chromosome 8"/>
</dbReference>
<name>A0AAV2G9Q3_9ROSI</name>
<evidence type="ECO:0000313" key="1">
    <source>
        <dbReference type="EMBL" id="CAL1407433.1"/>
    </source>
</evidence>
<dbReference type="AlphaFoldDB" id="A0AAV2G9Q3"/>
<reference evidence="1 2" key="1">
    <citation type="submission" date="2024-04" db="EMBL/GenBank/DDBJ databases">
        <authorList>
            <person name="Fracassetti M."/>
        </authorList>
    </citation>
    <scope>NUCLEOTIDE SEQUENCE [LARGE SCALE GENOMIC DNA]</scope>
</reference>
<sequence>MRAEVAAQTLPPHPHVTVRSDSLFHYDTCVLKKVGGQVERESGWGPIVVDGHLVPRRTHHGASINLSTHFSTMTAACLSKRDKDKEAIE</sequence>
<proteinExistence type="predicted"/>
<accession>A0AAV2G9Q3</accession>
<evidence type="ECO:0000313" key="2">
    <source>
        <dbReference type="Proteomes" id="UP001497516"/>
    </source>
</evidence>
<keyword evidence="2" id="KW-1185">Reference proteome</keyword>
<organism evidence="1 2">
    <name type="scientific">Linum trigynum</name>
    <dbReference type="NCBI Taxonomy" id="586398"/>
    <lineage>
        <taxon>Eukaryota</taxon>
        <taxon>Viridiplantae</taxon>
        <taxon>Streptophyta</taxon>
        <taxon>Embryophyta</taxon>
        <taxon>Tracheophyta</taxon>
        <taxon>Spermatophyta</taxon>
        <taxon>Magnoliopsida</taxon>
        <taxon>eudicotyledons</taxon>
        <taxon>Gunneridae</taxon>
        <taxon>Pentapetalae</taxon>
        <taxon>rosids</taxon>
        <taxon>fabids</taxon>
        <taxon>Malpighiales</taxon>
        <taxon>Linaceae</taxon>
        <taxon>Linum</taxon>
    </lineage>
</organism>